<dbReference type="OrthoDB" id="9813569at2"/>
<evidence type="ECO:0000256" key="2">
    <source>
        <dbReference type="ARBA" id="ARBA00022777"/>
    </source>
</evidence>
<feature type="domain" description="Carbohydrate kinase PfkB" evidence="3">
    <location>
        <begin position="4"/>
        <end position="294"/>
    </location>
</feature>
<dbReference type="InterPro" id="IPR029056">
    <property type="entry name" value="Ribokinase-like"/>
</dbReference>
<evidence type="ECO:0000313" key="5">
    <source>
        <dbReference type="Proteomes" id="UP000183945"/>
    </source>
</evidence>
<keyword evidence="5" id="KW-1185">Reference proteome</keyword>
<reference evidence="5" key="1">
    <citation type="submission" date="2016-11" db="EMBL/GenBank/DDBJ databases">
        <authorList>
            <person name="Varghese N."/>
            <person name="Submissions S."/>
        </authorList>
    </citation>
    <scope>NUCLEOTIDE SEQUENCE [LARGE SCALE GENOMIC DNA]</scope>
    <source>
        <strain evidence="5">DSM 24579</strain>
    </source>
</reference>
<sequence length="314" mass="35212">MNNKRLLVVGELNVDLILNDIRGFPKIGNETLAGEMEFTLGSSAAIMASNISAMGTDTTFCGKIGHDKFGEFLKQELQKRKVSTRYISTSDTLKTGITVVMNYEQDCANLTFCGAMEALNIKDIPWEDLKEYDHFHFSNYFLQKGIQKDITEIFKRMKEAGLTTSLDLQVDPDDKWEFDYKNTLPFVDIFLPNYSELLSLCKKNDLTAAIAHIRDYANVLVIKMGEQGARLITGEQEYRQGALLNKDFKDAVGAGDSFNAGFIHKYLNAASWENCLKYANLMGSLNTTRAGGTAAFTSAEEIRKKADEIKKRVL</sequence>
<evidence type="ECO:0000313" key="4">
    <source>
        <dbReference type="EMBL" id="SHF75943.1"/>
    </source>
</evidence>
<gene>
    <name evidence="4" type="ORF">SAMN05444483_102287</name>
</gene>
<accession>A0A1M5E9I5</accession>
<organism evidence="4 5">
    <name type="scientific">Salegentibacter echinorum</name>
    <dbReference type="NCBI Taxonomy" id="1073325"/>
    <lineage>
        <taxon>Bacteria</taxon>
        <taxon>Pseudomonadati</taxon>
        <taxon>Bacteroidota</taxon>
        <taxon>Flavobacteriia</taxon>
        <taxon>Flavobacteriales</taxon>
        <taxon>Flavobacteriaceae</taxon>
        <taxon>Salegentibacter</taxon>
    </lineage>
</organism>
<dbReference type="AlphaFoldDB" id="A0A1M5E9I5"/>
<dbReference type="Proteomes" id="UP000183945">
    <property type="component" value="Unassembled WGS sequence"/>
</dbReference>
<proteinExistence type="predicted"/>
<dbReference type="RefSeq" id="WP_072877405.1">
    <property type="nucleotide sequence ID" value="NZ_FQVT01000002.1"/>
</dbReference>
<name>A0A1M5E9I5_SALEC</name>
<dbReference type="PANTHER" id="PTHR10584">
    <property type="entry name" value="SUGAR KINASE"/>
    <property type="match status" value="1"/>
</dbReference>
<protein>
    <submittedName>
        <fullName evidence="4">Sugar or nucleoside kinase, ribokinase family</fullName>
    </submittedName>
</protein>
<dbReference type="GO" id="GO:0016301">
    <property type="term" value="F:kinase activity"/>
    <property type="evidence" value="ECO:0007669"/>
    <property type="project" value="UniProtKB-KW"/>
</dbReference>
<keyword evidence="1" id="KW-0808">Transferase</keyword>
<dbReference type="InterPro" id="IPR011611">
    <property type="entry name" value="PfkB_dom"/>
</dbReference>
<dbReference type="STRING" id="1073325.SAMN05444483_102287"/>
<dbReference type="EMBL" id="FQVT01000002">
    <property type="protein sequence ID" value="SHF75943.1"/>
    <property type="molecule type" value="Genomic_DNA"/>
</dbReference>
<evidence type="ECO:0000256" key="1">
    <source>
        <dbReference type="ARBA" id="ARBA00022679"/>
    </source>
</evidence>
<evidence type="ECO:0000259" key="3">
    <source>
        <dbReference type="Pfam" id="PF00294"/>
    </source>
</evidence>
<dbReference type="PANTHER" id="PTHR10584:SF166">
    <property type="entry name" value="RIBOKINASE"/>
    <property type="match status" value="1"/>
</dbReference>
<dbReference type="Pfam" id="PF00294">
    <property type="entry name" value="PfkB"/>
    <property type="match status" value="1"/>
</dbReference>
<dbReference type="Gene3D" id="3.40.1190.20">
    <property type="match status" value="1"/>
</dbReference>
<dbReference type="SUPFAM" id="SSF53613">
    <property type="entry name" value="Ribokinase-like"/>
    <property type="match status" value="1"/>
</dbReference>
<keyword evidence="2 4" id="KW-0418">Kinase</keyword>